<dbReference type="SMART" id="SM00830">
    <property type="entry name" value="CM_2"/>
    <property type="match status" value="1"/>
</dbReference>
<dbReference type="Gene3D" id="1.20.59.10">
    <property type="entry name" value="Chorismate mutase"/>
    <property type="match status" value="1"/>
</dbReference>
<dbReference type="PANTHER" id="PTHR21022:SF19">
    <property type="entry name" value="PREPHENATE DEHYDRATASE-RELATED"/>
    <property type="match status" value="1"/>
</dbReference>
<dbReference type="Pfam" id="PF00800">
    <property type="entry name" value="PDT"/>
    <property type="match status" value="1"/>
</dbReference>
<dbReference type="CDD" id="cd13631">
    <property type="entry name" value="PBP2_Ct-PDT_like"/>
    <property type="match status" value="1"/>
</dbReference>
<evidence type="ECO:0000256" key="4">
    <source>
        <dbReference type="ARBA" id="ARBA00023222"/>
    </source>
</evidence>
<name>A0ABU9E6M9_9BACT</name>
<dbReference type="Pfam" id="PF01817">
    <property type="entry name" value="CM_2"/>
    <property type="match status" value="1"/>
</dbReference>
<feature type="region of interest" description="Disordered" evidence="7">
    <location>
        <begin position="1"/>
        <end position="25"/>
    </location>
</feature>
<evidence type="ECO:0000313" key="11">
    <source>
        <dbReference type="EMBL" id="MEK9500381.1"/>
    </source>
</evidence>
<evidence type="ECO:0000259" key="10">
    <source>
        <dbReference type="PROSITE" id="PS51671"/>
    </source>
</evidence>
<dbReference type="InterPro" id="IPR045865">
    <property type="entry name" value="ACT-like_dom_sf"/>
</dbReference>
<dbReference type="EMBL" id="JBBHLI010000002">
    <property type="protein sequence ID" value="MEK9500381.1"/>
    <property type="molecule type" value="Genomic_DNA"/>
</dbReference>
<reference evidence="11 12" key="1">
    <citation type="submission" date="2024-02" db="EMBL/GenBank/DDBJ databases">
        <title>A novel Gemmatimonadota bacterium.</title>
        <authorList>
            <person name="Du Z.-J."/>
            <person name="Ye Y.-Q."/>
        </authorList>
    </citation>
    <scope>NUCLEOTIDE SEQUENCE [LARGE SCALE GENOMIC DNA]</scope>
    <source>
        <strain evidence="11 12">DH-20</strain>
    </source>
</reference>
<keyword evidence="5" id="KW-0456">Lyase</keyword>
<dbReference type="InterPro" id="IPR036979">
    <property type="entry name" value="CM_dom_sf"/>
</dbReference>
<evidence type="ECO:0000256" key="3">
    <source>
        <dbReference type="ARBA" id="ARBA00023141"/>
    </source>
</evidence>
<dbReference type="InterPro" id="IPR002701">
    <property type="entry name" value="CM_II_prokaryot"/>
</dbReference>
<dbReference type="SUPFAM" id="SSF48600">
    <property type="entry name" value="Chorismate mutase II"/>
    <property type="match status" value="1"/>
</dbReference>
<dbReference type="PROSITE" id="PS51168">
    <property type="entry name" value="CHORISMATE_MUT_2"/>
    <property type="match status" value="1"/>
</dbReference>
<gene>
    <name evidence="11" type="ORF">WI372_05280</name>
</gene>
<dbReference type="InterPro" id="IPR018528">
    <property type="entry name" value="Preph_deHydtase_CS"/>
</dbReference>
<dbReference type="InterPro" id="IPR001086">
    <property type="entry name" value="Preph_deHydtase"/>
</dbReference>
<dbReference type="Gene3D" id="3.40.190.10">
    <property type="entry name" value="Periplasmic binding protein-like II"/>
    <property type="match status" value="2"/>
</dbReference>
<evidence type="ECO:0000256" key="5">
    <source>
        <dbReference type="ARBA" id="ARBA00023239"/>
    </source>
</evidence>
<comment type="catalytic activity">
    <reaction evidence="6">
        <text>prephenate + H(+) = 3-phenylpyruvate + CO2 + H2O</text>
        <dbReference type="Rhea" id="RHEA:21648"/>
        <dbReference type="ChEBI" id="CHEBI:15377"/>
        <dbReference type="ChEBI" id="CHEBI:15378"/>
        <dbReference type="ChEBI" id="CHEBI:16526"/>
        <dbReference type="ChEBI" id="CHEBI:18005"/>
        <dbReference type="ChEBI" id="CHEBI:29934"/>
        <dbReference type="EC" id="4.2.1.51"/>
    </reaction>
</comment>
<dbReference type="Gene3D" id="3.30.70.260">
    <property type="match status" value="1"/>
</dbReference>
<keyword evidence="3" id="KW-0057">Aromatic amino acid biosynthesis</keyword>
<evidence type="ECO:0000256" key="7">
    <source>
        <dbReference type="SAM" id="MobiDB-lite"/>
    </source>
</evidence>
<dbReference type="Pfam" id="PF01842">
    <property type="entry name" value="ACT"/>
    <property type="match status" value="1"/>
</dbReference>
<evidence type="ECO:0000256" key="1">
    <source>
        <dbReference type="ARBA" id="ARBA00004741"/>
    </source>
</evidence>
<dbReference type="RefSeq" id="WP_405284814.1">
    <property type="nucleotide sequence ID" value="NZ_CP144380.1"/>
</dbReference>
<keyword evidence="12" id="KW-1185">Reference proteome</keyword>
<feature type="domain" description="Prephenate dehydratase" evidence="9">
    <location>
        <begin position="22"/>
        <end position="199"/>
    </location>
</feature>
<keyword evidence="2" id="KW-0028">Amino-acid biosynthesis</keyword>
<evidence type="ECO:0000259" key="8">
    <source>
        <dbReference type="PROSITE" id="PS51168"/>
    </source>
</evidence>
<evidence type="ECO:0000256" key="2">
    <source>
        <dbReference type="ARBA" id="ARBA00022605"/>
    </source>
</evidence>
<proteinExistence type="predicted"/>
<sequence>MSASSDTRPPVTHPTPAASAPSVGYQGEPGAFSELALRRWFGGSARAVPLPDFETVLARVRSGEVDFAILPVENTLAGSVAAACDAFLRAEVDVAGEVVEPIRHQLLALPGTPPSALRRVSSHPVALDQCRAFLARHPHMRVVTGSDTAGAARAVAEGGDPAAAAIASEGAGERYGLEVIARDIHDRPDNQTRFWVLRSWGAPMAAPQPGVSHSMLVFETRNEPGALARVLRELAEAGLNLKALTARPAEEPWHYRFIAEVEGDLTSGRGAVAIASATPHMVRSRVVGPWTVRGPGGADGVAAPHADAAGCRRAIDAVDRALVRLLAQRRDLATRTQSLRTGGGDLLRDPAREAEVLRHAAAEARAVGLPEESVRQLFWRVIETCHPAVSEAPPVT</sequence>
<dbReference type="Proteomes" id="UP001484239">
    <property type="component" value="Unassembled WGS sequence"/>
</dbReference>
<comment type="pathway">
    <text evidence="1">Amino-acid biosynthesis; L-phenylalanine biosynthesis; phenylpyruvate from prephenate: step 1/1.</text>
</comment>
<evidence type="ECO:0000313" key="12">
    <source>
        <dbReference type="Proteomes" id="UP001484239"/>
    </source>
</evidence>
<accession>A0ABU9E6M9</accession>
<dbReference type="PANTHER" id="PTHR21022">
    <property type="entry name" value="PREPHENATE DEHYDRATASE P PROTEIN"/>
    <property type="match status" value="1"/>
</dbReference>
<protein>
    <submittedName>
        <fullName evidence="11">Prephenate dehydratase domain-containing protein</fullName>
    </submittedName>
</protein>
<feature type="domain" description="ACT" evidence="10">
    <location>
        <begin position="215"/>
        <end position="289"/>
    </location>
</feature>
<dbReference type="SUPFAM" id="SSF55021">
    <property type="entry name" value="ACT-like"/>
    <property type="match status" value="1"/>
</dbReference>
<feature type="domain" description="Chorismate mutase" evidence="8">
    <location>
        <begin position="302"/>
        <end position="393"/>
    </location>
</feature>
<evidence type="ECO:0000259" key="9">
    <source>
        <dbReference type="PROSITE" id="PS51171"/>
    </source>
</evidence>
<evidence type="ECO:0000256" key="6">
    <source>
        <dbReference type="ARBA" id="ARBA00047848"/>
    </source>
</evidence>
<dbReference type="CDD" id="cd04905">
    <property type="entry name" value="ACT_CM-PDT"/>
    <property type="match status" value="1"/>
</dbReference>
<keyword evidence="4" id="KW-0584">Phenylalanine biosynthesis</keyword>
<dbReference type="PROSITE" id="PS00857">
    <property type="entry name" value="PREPHENATE_DEHYDR_1"/>
    <property type="match status" value="1"/>
</dbReference>
<dbReference type="InterPro" id="IPR002912">
    <property type="entry name" value="ACT_dom"/>
</dbReference>
<comment type="caution">
    <text evidence="11">The sequence shown here is derived from an EMBL/GenBank/DDBJ whole genome shotgun (WGS) entry which is preliminary data.</text>
</comment>
<organism evidence="11 12">
    <name type="scientific">Gaopeijia maritima</name>
    <dbReference type="NCBI Taxonomy" id="3119007"/>
    <lineage>
        <taxon>Bacteria</taxon>
        <taxon>Pseudomonadati</taxon>
        <taxon>Gemmatimonadota</taxon>
        <taxon>Longimicrobiia</taxon>
        <taxon>Gaopeijiales</taxon>
        <taxon>Gaopeijiaceae</taxon>
        <taxon>Gaopeijia</taxon>
    </lineage>
</organism>
<dbReference type="PROSITE" id="PS51171">
    <property type="entry name" value="PREPHENATE_DEHYDR_3"/>
    <property type="match status" value="1"/>
</dbReference>
<dbReference type="SUPFAM" id="SSF53850">
    <property type="entry name" value="Periplasmic binding protein-like II"/>
    <property type="match status" value="1"/>
</dbReference>
<dbReference type="InterPro" id="IPR036263">
    <property type="entry name" value="Chorismate_II_sf"/>
</dbReference>
<dbReference type="PROSITE" id="PS51671">
    <property type="entry name" value="ACT"/>
    <property type="match status" value="1"/>
</dbReference>